<evidence type="ECO:0000256" key="4">
    <source>
        <dbReference type="ARBA" id="ARBA00022475"/>
    </source>
</evidence>
<feature type="transmembrane region" description="Helical" evidence="11">
    <location>
        <begin position="21"/>
        <end position="44"/>
    </location>
</feature>
<evidence type="ECO:0000256" key="7">
    <source>
        <dbReference type="ARBA" id="ARBA00022989"/>
    </source>
</evidence>
<dbReference type="EMBL" id="PFER01000002">
    <property type="protein sequence ID" value="PJE74128.1"/>
    <property type="molecule type" value="Genomic_DNA"/>
</dbReference>
<dbReference type="Pfam" id="PF18075">
    <property type="entry name" value="FtsX_ECD"/>
    <property type="match status" value="1"/>
</dbReference>
<dbReference type="PANTHER" id="PTHR47755:SF1">
    <property type="entry name" value="CELL DIVISION PROTEIN FTSX"/>
    <property type="match status" value="1"/>
</dbReference>
<evidence type="ECO:0000256" key="9">
    <source>
        <dbReference type="ARBA" id="ARBA00023306"/>
    </source>
</evidence>
<dbReference type="PIRSF" id="PIRSF003097">
    <property type="entry name" value="FtsX"/>
    <property type="match status" value="1"/>
</dbReference>
<sequence length="306" mass="34455">MFFTKLKRVIRAGFMSFWRNGWVSLASILVVVITLFAIGSLVFFKGGLDALIAQLKDKVDITVYFKPEAQEPDIMAIKTAVSKLSETKDVVYVDREQALESFKERNKNNALFMQSLEELGENPLGASLNIKAKEISQYESIANFLNSHMNSGASDYIDKINYFENKRVIERLSVLTDSAHRFGVIISLVLAGVAILVTFNTIRLTIYSSREEIEVMRLVGASNKFASGPFIVEGVMYGVVSAIITMIMFFPITMWLGALTENFLSGMNVYNYYIQNFGQFFLLLLLIGVLICSISSFIAIRRYLKV</sequence>
<feature type="domain" description="FtsX extracellular" evidence="13">
    <location>
        <begin position="59"/>
        <end position="146"/>
    </location>
</feature>
<evidence type="ECO:0000259" key="13">
    <source>
        <dbReference type="Pfam" id="PF18075"/>
    </source>
</evidence>
<dbReference type="Proteomes" id="UP000230959">
    <property type="component" value="Unassembled WGS sequence"/>
</dbReference>
<dbReference type="AlphaFoldDB" id="A0A2M8LBW4"/>
<dbReference type="GO" id="GO:0005886">
    <property type="term" value="C:plasma membrane"/>
    <property type="evidence" value="ECO:0007669"/>
    <property type="project" value="UniProtKB-SubCell"/>
</dbReference>
<evidence type="ECO:0000256" key="10">
    <source>
        <dbReference type="PIRNR" id="PIRNR003097"/>
    </source>
</evidence>
<keyword evidence="5 10" id="KW-0132">Cell division</keyword>
<evidence type="ECO:0000256" key="8">
    <source>
        <dbReference type="ARBA" id="ARBA00023136"/>
    </source>
</evidence>
<evidence type="ECO:0000256" key="5">
    <source>
        <dbReference type="ARBA" id="ARBA00022618"/>
    </source>
</evidence>
<evidence type="ECO:0000256" key="6">
    <source>
        <dbReference type="ARBA" id="ARBA00022692"/>
    </source>
</evidence>
<organism evidence="14 15">
    <name type="scientific">Candidatus Terrybacteria bacterium CG10_big_fil_rev_8_21_14_0_10_41_10</name>
    <dbReference type="NCBI Taxonomy" id="1975026"/>
    <lineage>
        <taxon>Bacteria</taxon>
        <taxon>Candidatus Terryibacteriota</taxon>
    </lineage>
</organism>
<keyword evidence="8 10" id="KW-0472">Membrane</keyword>
<dbReference type="PANTHER" id="PTHR47755">
    <property type="entry name" value="CELL DIVISION PROTEIN FTSX"/>
    <property type="match status" value="1"/>
</dbReference>
<keyword evidence="6 11" id="KW-0812">Transmembrane</keyword>
<feature type="transmembrane region" description="Helical" evidence="11">
    <location>
        <begin position="277"/>
        <end position="300"/>
    </location>
</feature>
<reference evidence="15" key="1">
    <citation type="submission" date="2017-09" db="EMBL/GenBank/DDBJ databases">
        <title>Depth-based differentiation of microbial function through sediment-hosted aquifers and enrichment of novel symbionts in the deep terrestrial subsurface.</title>
        <authorList>
            <person name="Probst A.J."/>
            <person name="Ladd B."/>
            <person name="Jarett J.K."/>
            <person name="Geller-Mcgrath D.E."/>
            <person name="Sieber C.M.K."/>
            <person name="Emerson J.B."/>
            <person name="Anantharaman K."/>
            <person name="Thomas B.C."/>
            <person name="Malmstrom R."/>
            <person name="Stieglmeier M."/>
            <person name="Klingl A."/>
            <person name="Woyke T."/>
            <person name="Ryan C.M."/>
            <person name="Banfield J.F."/>
        </authorList>
    </citation>
    <scope>NUCLEOTIDE SEQUENCE [LARGE SCALE GENOMIC DNA]</scope>
</reference>
<dbReference type="InterPro" id="IPR040690">
    <property type="entry name" value="FtsX_ECD"/>
</dbReference>
<proteinExistence type="inferred from homology"/>
<dbReference type="InterPro" id="IPR003838">
    <property type="entry name" value="ABC3_permease_C"/>
</dbReference>
<protein>
    <recommendedName>
        <fullName evidence="3 10">Cell division protein FtsX</fullName>
    </recommendedName>
</protein>
<evidence type="ECO:0000256" key="1">
    <source>
        <dbReference type="ARBA" id="ARBA00004651"/>
    </source>
</evidence>
<feature type="transmembrane region" description="Helical" evidence="11">
    <location>
        <begin position="234"/>
        <end position="257"/>
    </location>
</feature>
<dbReference type="GO" id="GO:0051301">
    <property type="term" value="P:cell division"/>
    <property type="evidence" value="ECO:0007669"/>
    <property type="project" value="UniProtKB-KW"/>
</dbReference>
<accession>A0A2M8LBW4</accession>
<dbReference type="Pfam" id="PF02687">
    <property type="entry name" value="FtsX"/>
    <property type="match status" value="1"/>
</dbReference>
<keyword evidence="7 11" id="KW-1133">Transmembrane helix</keyword>
<comment type="subcellular location">
    <subcellularLocation>
        <location evidence="1">Cell membrane</location>
        <topology evidence="1">Multi-pass membrane protein</topology>
    </subcellularLocation>
</comment>
<evidence type="ECO:0000313" key="14">
    <source>
        <dbReference type="EMBL" id="PJE74128.1"/>
    </source>
</evidence>
<evidence type="ECO:0000313" key="15">
    <source>
        <dbReference type="Proteomes" id="UP000230959"/>
    </source>
</evidence>
<evidence type="ECO:0000256" key="2">
    <source>
        <dbReference type="ARBA" id="ARBA00007379"/>
    </source>
</evidence>
<name>A0A2M8LBW4_9BACT</name>
<gene>
    <name evidence="14" type="ORF">COV02_00060</name>
</gene>
<evidence type="ECO:0000256" key="3">
    <source>
        <dbReference type="ARBA" id="ARBA00021907"/>
    </source>
</evidence>
<dbReference type="Gene3D" id="3.30.70.3040">
    <property type="match status" value="1"/>
</dbReference>
<keyword evidence="4 10" id="KW-1003">Cell membrane</keyword>
<comment type="caution">
    <text evidence="14">The sequence shown here is derived from an EMBL/GenBank/DDBJ whole genome shotgun (WGS) entry which is preliminary data.</text>
</comment>
<feature type="domain" description="ABC3 transporter permease C-terminal" evidence="12">
    <location>
        <begin position="185"/>
        <end position="305"/>
    </location>
</feature>
<comment type="similarity">
    <text evidence="2 10">Belongs to the ABC-4 integral membrane protein family. FtsX subfamily.</text>
</comment>
<keyword evidence="9 10" id="KW-0131">Cell cycle</keyword>
<dbReference type="InterPro" id="IPR004513">
    <property type="entry name" value="FtsX"/>
</dbReference>
<feature type="transmembrane region" description="Helical" evidence="11">
    <location>
        <begin position="182"/>
        <end position="202"/>
    </location>
</feature>
<evidence type="ECO:0000256" key="11">
    <source>
        <dbReference type="SAM" id="Phobius"/>
    </source>
</evidence>
<evidence type="ECO:0000259" key="12">
    <source>
        <dbReference type="Pfam" id="PF02687"/>
    </source>
</evidence>